<gene>
    <name evidence="2" type="ORF">Pcinc_021483</name>
</gene>
<sequence>MYNPTTSILMHNTTHTPTLACTPLQPSRIQRTVENLLTRMVLFYILLEQYGRTGYYPAHWECEAIHSRFYHMRAVLERFELTETSAYTPGTGSALLRALPHEGGIGTMPNLAYFNAPSTPTNTTTSSCHPISTLAASRG</sequence>
<accession>A0AAE1FHK5</accession>
<dbReference type="EMBL" id="JAWQEG010002215">
    <property type="protein sequence ID" value="KAK3873515.1"/>
    <property type="molecule type" value="Genomic_DNA"/>
</dbReference>
<evidence type="ECO:0000256" key="1">
    <source>
        <dbReference type="SAM" id="MobiDB-lite"/>
    </source>
</evidence>
<proteinExistence type="predicted"/>
<name>A0AAE1FHK5_PETCI</name>
<comment type="caution">
    <text evidence="2">The sequence shown here is derived from an EMBL/GenBank/DDBJ whole genome shotgun (WGS) entry which is preliminary data.</text>
</comment>
<protein>
    <submittedName>
        <fullName evidence="2">Uncharacterized protein</fullName>
    </submittedName>
</protein>
<evidence type="ECO:0000313" key="3">
    <source>
        <dbReference type="Proteomes" id="UP001286313"/>
    </source>
</evidence>
<reference evidence="2" key="1">
    <citation type="submission" date="2023-10" db="EMBL/GenBank/DDBJ databases">
        <title>Genome assemblies of two species of porcelain crab, Petrolisthes cinctipes and Petrolisthes manimaculis (Anomura: Porcellanidae).</title>
        <authorList>
            <person name="Angst P."/>
        </authorList>
    </citation>
    <scope>NUCLEOTIDE SEQUENCE</scope>
    <source>
        <strain evidence="2">PB745_01</strain>
        <tissue evidence="2">Gill</tissue>
    </source>
</reference>
<keyword evidence="3" id="KW-1185">Reference proteome</keyword>
<dbReference type="Proteomes" id="UP001286313">
    <property type="component" value="Unassembled WGS sequence"/>
</dbReference>
<feature type="region of interest" description="Disordered" evidence="1">
    <location>
        <begin position="119"/>
        <end position="139"/>
    </location>
</feature>
<evidence type="ECO:0000313" key="2">
    <source>
        <dbReference type="EMBL" id="KAK3873515.1"/>
    </source>
</evidence>
<organism evidence="2 3">
    <name type="scientific">Petrolisthes cinctipes</name>
    <name type="common">Flat porcelain crab</name>
    <dbReference type="NCBI Taxonomy" id="88211"/>
    <lineage>
        <taxon>Eukaryota</taxon>
        <taxon>Metazoa</taxon>
        <taxon>Ecdysozoa</taxon>
        <taxon>Arthropoda</taxon>
        <taxon>Crustacea</taxon>
        <taxon>Multicrustacea</taxon>
        <taxon>Malacostraca</taxon>
        <taxon>Eumalacostraca</taxon>
        <taxon>Eucarida</taxon>
        <taxon>Decapoda</taxon>
        <taxon>Pleocyemata</taxon>
        <taxon>Anomura</taxon>
        <taxon>Galatheoidea</taxon>
        <taxon>Porcellanidae</taxon>
        <taxon>Petrolisthes</taxon>
    </lineage>
</organism>
<dbReference type="AlphaFoldDB" id="A0AAE1FHK5"/>